<dbReference type="Pfam" id="PF07484">
    <property type="entry name" value="Collar"/>
    <property type="match status" value="1"/>
</dbReference>
<dbReference type="InterPro" id="IPR037053">
    <property type="entry name" value="Phage_tail_collar_dom_sf"/>
</dbReference>
<dbReference type="RefSeq" id="WP_171200782.1">
    <property type="nucleotide sequence ID" value="NZ_JABEND010000010.1"/>
</dbReference>
<evidence type="ECO:0000313" key="3">
    <source>
        <dbReference type="Proteomes" id="UP000562984"/>
    </source>
</evidence>
<sequence>MAEPYLGEIRPFRGAEPPPGWTWCDGQRLPIAEYPELYLVLGQRFGGEGDHTFAVPALRGSVAPGGISDRAAKQLRCRQGITPAAVSPAAVAPATQLPTSPPVDGTQLRFIIAVGIGQLPNG</sequence>
<comment type="caution">
    <text evidence="2">The sequence shown here is derived from an EMBL/GenBank/DDBJ whole genome shotgun (WGS) entry which is preliminary data.</text>
</comment>
<dbReference type="AlphaFoldDB" id="A0A849A954"/>
<accession>A0A849A954</accession>
<name>A0A849A954_9ACTN</name>
<evidence type="ECO:0000259" key="1">
    <source>
        <dbReference type="Pfam" id="PF07484"/>
    </source>
</evidence>
<dbReference type="Gene3D" id="3.90.1340.10">
    <property type="entry name" value="Phage tail collar domain"/>
    <property type="match status" value="1"/>
</dbReference>
<organism evidence="2 3">
    <name type="scientific">Nakamurella aerolata</name>
    <dbReference type="NCBI Taxonomy" id="1656892"/>
    <lineage>
        <taxon>Bacteria</taxon>
        <taxon>Bacillati</taxon>
        <taxon>Actinomycetota</taxon>
        <taxon>Actinomycetes</taxon>
        <taxon>Nakamurellales</taxon>
        <taxon>Nakamurellaceae</taxon>
        <taxon>Nakamurella</taxon>
    </lineage>
</organism>
<proteinExistence type="predicted"/>
<dbReference type="Proteomes" id="UP000562984">
    <property type="component" value="Unassembled WGS sequence"/>
</dbReference>
<dbReference type="SUPFAM" id="SSF88874">
    <property type="entry name" value="Receptor-binding domain of short tail fibre protein gp12"/>
    <property type="match status" value="1"/>
</dbReference>
<reference evidence="2 3" key="1">
    <citation type="submission" date="2020-05" db="EMBL/GenBank/DDBJ databases">
        <title>Nakamurella sp. DB0629 isolated from air conditioner.</title>
        <authorList>
            <person name="Kim D.H."/>
            <person name="Kim D.-U."/>
        </authorList>
    </citation>
    <scope>NUCLEOTIDE SEQUENCE [LARGE SCALE GENOMIC DNA]</scope>
    <source>
        <strain evidence="2 3">DB0629</strain>
    </source>
</reference>
<evidence type="ECO:0000313" key="2">
    <source>
        <dbReference type="EMBL" id="NNG37079.1"/>
    </source>
</evidence>
<dbReference type="EMBL" id="JABEND010000010">
    <property type="protein sequence ID" value="NNG37079.1"/>
    <property type="molecule type" value="Genomic_DNA"/>
</dbReference>
<dbReference type="InterPro" id="IPR011083">
    <property type="entry name" value="Phage_tail_collar_dom"/>
</dbReference>
<gene>
    <name evidence="2" type="ORF">HKD39_15460</name>
</gene>
<protein>
    <recommendedName>
        <fullName evidence="1">Phage tail collar domain-containing protein</fullName>
    </recommendedName>
</protein>
<keyword evidence="3" id="KW-1185">Reference proteome</keyword>
<feature type="domain" description="Phage tail collar" evidence="1">
    <location>
        <begin position="7"/>
        <end position="62"/>
    </location>
</feature>